<dbReference type="EMBL" id="JHEG02000003">
    <property type="protein sequence ID" value="KIE13829.1"/>
    <property type="molecule type" value="Genomic_DNA"/>
</dbReference>
<evidence type="ECO:0000313" key="2">
    <source>
        <dbReference type="EMBL" id="KIE13829.1"/>
    </source>
</evidence>
<reference evidence="2" key="1">
    <citation type="journal article" date="2015" name="Genome Announc.">
        <title>Draft Genome Sequence of Tolypothrix boutellei Strain VB521301.</title>
        <authorList>
            <person name="Chandrababunaidu M.M."/>
            <person name="Singh D."/>
            <person name="Sen D."/>
            <person name="Bhan S."/>
            <person name="Das S."/>
            <person name="Gupta A."/>
            <person name="Adhikary S.P."/>
            <person name="Tripathy S."/>
        </authorList>
    </citation>
    <scope>NUCLEOTIDE SEQUENCE</scope>
    <source>
        <strain evidence="2">VB521301</strain>
    </source>
</reference>
<feature type="domain" description="HTH cro/C1-type" evidence="1">
    <location>
        <begin position="22"/>
        <end position="86"/>
    </location>
</feature>
<dbReference type="InterPro" id="IPR010982">
    <property type="entry name" value="Lambda_DNA-bd_dom_sf"/>
</dbReference>
<dbReference type="PANTHER" id="PTHR37301">
    <property type="entry name" value="DNA-BINDING PROTEIN-RELATED"/>
    <property type="match status" value="1"/>
</dbReference>
<dbReference type="InterPro" id="IPR001387">
    <property type="entry name" value="Cro/C1-type_HTH"/>
</dbReference>
<dbReference type="PANTHER" id="PTHR37301:SF1">
    <property type="entry name" value="DNA-BINDING PROTEIN"/>
    <property type="match status" value="1"/>
</dbReference>
<protein>
    <submittedName>
        <fullName evidence="2">XRE family transcriptional regulator</fullName>
    </submittedName>
</protein>
<accession>A0A0C1R8D2</accession>
<gene>
    <name evidence="2" type="ORF">DA73_0201805</name>
</gene>
<comment type="caution">
    <text evidence="2">The sequence shown here is derived from an EMBL/GenBank/DDBJ whole genome shotgun (WGS) entry which is preliminary data.</text>
</comment>
<dbReference type="Pfam" id="PF13443">
    <property type="entry name" value="HTH_26"/>
    <property type="match status" value="1"/>
</dbReference>
<dbReference type="GO" id="GO:0003677">
    <property type="term" value="F:DNA binding"/>
    <property type="evidence" value="ECO:0007669"/>
    <property type="project" value="InterPro"/>
</dbReference>
<dbReference type="SUPFAM" id="SSF47413">
    <property type="entry name" value="lambda repressor-like DNA-binding domains"/>
    <property type="match status" value="1"/>
</dbReference>
<dbReference type="CDD" id="cd00093">
    <property type="entry name" value="HTH_XRE"/>
    <property type="match status" value="1"/>
</dbReference>
<dbReference type="Gene3D" id="1.10.260.40">
    <property type="entry name" value="lambda repressor-like DNA-binding domains"/>
    <property type="match status" value="1"/>
</dbReference>
<name>A0A0C1R8D2_9CYAN</name>
<sequence length="99" mass="11549">MQRSCKVDMPRLENELMPIKWRLAVLMADREVDYRELAQMTGMHHVTVSKHKNLRVMPERLERETLEKYCKALNCQPGDLLVYLPEPKDDAQPEAEIAG</sequence>
<proteinExistence type="predicted"/>
<evidence type="ECO:0000259" key="1">
    <source>
        <dbReference type="Pfam" id="PF13443"/>
    </source>
</evidence>
<dbReference type="AlphaFoldDB" id="A0A0C1R8D2"/>
<organism evidence="2">
    <name type="scientific">Tolypothrix bouteillei VB521301</name>
    <dbReference type="NCBI Taxonomy" id="1479485"/>
    <lineage>
        <taxon>Bacteria</taxon>
        <taxon>Bacillati</taxon>
        <taxon>Cyanobacteriota</taxon>
        <taxon>Cyanophyceae</taxon>
        <taxon>Nostocales</taxon>
        <taxon>Tolypothrichaceae</taxon>
        <taxon>Tolypothrix</taxon>
    </lineage>
</organism>